<dbReference type="InterPro" id="IPR036852">
    <property type="entry name" value="Peptidase_S8/S53_dom_sf"/>
</dbReference>
<dbReference type="InterPro" id="IPR000209">
    <property type="entry name" value="Peptidase_S8/S53_dom"/>
</dbReference>
<reference evidence="10" key="1">
    <citation type="submission" date="2019-01" db="EMBL/GenBank/DDBJ databases">
        <title>Cytophagaceae bacterium strain CAR-16.</title>
        <authorList>
            <person name="Chen W.-M."/>
        </authorList>
    </citation>
    <scope>NUCLEOTIDE SEQUENCE [LARGE SCALE GENOMIC DNA]</scope>
    <source>
        <strain evidence="10">WWJ-16</strain>
    </source>
</reference>
<comment type="caution">
    <text evidence="9">The sequence shown here is derived from an EMBL/GenBank/DDBJ whole genome shotgun (WGS) entry which is preliminary data.</text>
</comment>
<evidence type="ECO:0000259" key="7">
    <source>
        <dbReference type="Pfam" id="PF00082"/>
    </source>
</evidence>
<name>A0A4Q1KD28_9FLAO</name>
<dbReference type="Pfam" id="PF18962">
    <property type="entry name" value="Por_Secre_tail"/>
    <property type="match status" value="1"/>
</dbReference>
<dbReference type="EMBL" id="SBKN01000002">
    <property type="protein sequence ID" value="RXR23262.1"/>
    <property type="molecule type" value="Genomic_DNA"/>
</dbReference>
<evidence type="ECO:0000256" key="2">
    <source>
        <dbReference type="ARBA" id="ARBA00022670"/>
    </source>
</evidence>
<dbReference type="InterPro" id="IPR023827">
    <property type="entry name" value="Peptidase_S8_Asp-AS"/>
</dbReference>
<sequence length="532" mass="57402">MRKIIFIFLFIVQWSSAQEDARIYFTDKPNAQAYLDNPLSMLTQRALDRRVAQNISLSLNDVPVETAYIDAVSNANGIEYKAQSKWMNCVHVRGSVQDIQALTALAFVDHIEFANPTLNSKASQPSQPLSTSKTNEVQVSYNYGNATTQVQMLNTHLLHQADFTGSGKIIAVLDSGFLGVDTAAPFQRLFTQNLILGGYNYVSQNTNVYDLHQHGTMVLSSMGGFVDGQLVGTAPNAQYYLYVTEDVSQENPVEESYWVQAAEEADRLGADIITSSLGYFQYENTNYSYTYSQMTGDSAFASKGVNVAFSKGMVVVISAGNSGNTTEPHVGVPAEATHALAVGAVDAAEVKAGFSSIGPSFDGRIKPDVMALGVSAAVSNPQGNLVYVNGTSLSCPILSGSIACLWAAVPQLTNQQVVDMVKQSADRYTAPNNQYGYGIPDLNVALTNALGNTAFTPTNFQVYPNPVAHEFSIVGIQNPGTIQLINTLGQVVLTQKINTSTTAIEVGELPSGIYCYQIIQNQQVITGKIIKK</sequence>
<dbReference type="Gene3D" id="3.40.50.200">
    <property type="entry name" value="Peptidase S8/S53 domain"/>
    <property type="match status" value="1"/>
</dbReference>
<feature type="domain" description="Secretion system C-terminal sorting" evidence="8">
    <location>
        <begin position="462"/>
        <end position="530"/>
    </location>
</feature>
<proteinExistence type="inferred from homology"/>
<dbReference type="OrthoDB" id="1407599at2"/>
<feature type="domain" description="Peptidase S8/S53" evidence="7">
    <location>
        <begin position="165"/>
        <end position="438"/>
    </location>
</feature>
<dbReference type="NCBIfam" id="TIGR04183">
    <property type="entry name" value="Por_Secre_tail"/>
    <property type="match status" value="1"/>
</dbReference>
<dbReference type="InterPro" id="IPR026444">
    <property type="entry name" value="Secre_tail"/>
</dbReference>
<dbReference type="Proteomes" id="UP000289857">
    <property type="component" value="Unassembled WGS sequence"/>
</dbReference>
<evidence type="ECO:0000256" key="5">
    <source>
        <dbReference type="ARBA" id="ARBA00022825"/>
    </source>
</evidence>
<dbReference type="PANTHER" id="PTHR43806:SF67">
    <property type="entry name" value="EGF-LIKE DOMAIN-CONTAINING PROTEIN"/>
    <property type="match status" value="1"/>
</dbReference>
<keyword evidence="2 6" id="KW-0645">Protease</keyword>
<dbReference type="SUPFAM" id="SSF52743">
    <property type="entry name" value="Subtilisin-like"/>
    <property type="match status" value="1"/>
</dbReference>
<keyword evidence="10" id="KW-1185">Reference proteome</keyword>
<evidence type="ECO:0000256" key="6">
    <source>
        <dbReference type="PROSITE-ProRule" id="PRU01240"/>
    </source>
</evidence>
<dbReference type="CDD" id="cd07493">
    <property type="entry name" value="Peptidases_S8_9"/>
    <property type="match status" value="1"/>
</dbReference>
<evidence type="ECO:0000313" key="9">
    <source>
        <dbReference type="EMBL" id="RXR23262.1"/>
    </source>
</evidence>
<evidence type="ECO:0000256" key="3">
    <source>
        <dbReference type="ARBA" id="ARBA00022729"/>
    </source>
</evidence>
<gene>
    <name evidence="9" type="ORF">EQG61_04645</name>
</gene>
<dbReference type="InterPro" id="IPR017317">
    <property type="entry name" value="Pept_S8_subtilisin_bacteroid-2"/>
</dbReference>
<dbReference type="Pfam" id="PF00082">
    <property type="entry name" value="Peptidase_S8"/>
    <property type="match status" value="1"/>
</dbReference>
<dbReference type="PROSITE" id="PS51892">
    <property type="entry name" value="SUBTILASE"/>
    <property type="match status" value="1"/>
</dbReference>
<dbReference type="AlphaFoldDB" id="A0A4Q1KD28"/>
<dbReference type="PRINTS" id="PR00723">
    <property type="entry name" value="SUBTILISIN"/>
</dbReference>
<dbReference type="PROSITE" id="PS00136">
    <property type="entry name" value="SUBTILASE_ASP"/>
    <property type="match status" value="1"/>
</dbReference>
<dbReference type="PANTHER" id="PTHR43806">
    <property type="entry name" value="PEPTIDASE S8"/>
    <property type="match status" value="1"/>
</dbReference>
<feature type="active site" description="Charge relay system" evidence="6">
    <location>
        <position position="392"/>
    </location>
</feature>
<evidence type="ECO:0000313" key="10">
    <source>
        <dbReference type="Proteomes" id="UP000289857"/>
    </source>
</evidence>
<feature type="active site" description="Charge relay system" evidence="6">
    <location>
        <position position="174"/>
    </location>
</feature>
<dbReference type="InterPro" id="IPR015500">
    <property type="entry name" value="Peptidase_S8_subtilisin-rel"/>
</dbReference>
<comment type="similarity">
    <text evidence="1 6">Belongs to the peptidase S8 family.</text>
</comment>
<protein>
    <submittedName>
        <fullName evidence="9">T9SS type A sorting domain-containing protein</fullName>
    </submittedName>
</protein>
<accession>A0A4Q1KD28</accession>
<keyword evidence="3" id="KW-0732">Signal</keyword>
<evidence type="ECO:0000259" key="8">
    <source>
        <dbReference type="Pfam" id="PF18962"/>
    </source>
</evidence>
<evidence type="ECO:0000256" key="4">
    <source>
        <dbReference type="ARBA" id="ARBA00022801"/>
    </source>
</evidence>
<dbReference type="PIRSF" id="PIRSF037903">
    <property type="entry name" value="Subtilisin_rel_GFO_2223"/>
    <property type="match status" value="1"/>
</dbReference>
<dbReference type="GO" id="GO:0004252">
    <property type="term" value="F:serine-type endopeptidase activity"/>
    <property type="evidence" value="ECO:0007669"/>
    <property type="project" value="UniProtKB-UniRule"/>
</dbReference>
<keyword evidence="5 6" id="KW-0720">Serine protease</keyword>
<evidence type="ECO:0000256" key="1">
    <source>
        <dbReference type="ARBA" id="ARBA00011073"/>
    </source>
</evidence>
<keyword evidence="4 6" id="KW-0378">Hydrolase</keyword>
<dbReference type="RefSeq" id="WP_129460745.1">
    <property type="nucleotide sequence ID" value="NZ_SBKN01000002.1"/>
</dbReference>
<feature type="active site" description="Charge relay system" evidence="6">
    <location>
        <position position="214"/>
    </location>
</feature>
<dbReference type="InterPro" id="IPR050131">
    <property type="entry name" value="Peptidase_S8_subtilisin-like"/>
</dbReference>
<organism evidence="9 10">
    <name type="scientific">Flavobacterium stagni</name>
    <dbReference type="NCBI Taxonomy" id="2506421"/>
    <lineage>
        <taxon>Bacteria</taxon>
        <taxon>Pseudomonadati</taxon>
        <taxon>Bacteroidota</taxon>
        <taxon>Flavobacteriia</taxon>
        <taxon>Flavobacteriales</taxon>
        <taxon>Flavobacteriaceae</taxon>
        <taxon>Flavobacterium</taxon>
    </lineage>
</organism>
<dbReference type="GO" id="GO:0006508">
    <property type="term" value="P:proteolysis"/>
    <property type="evidence" value="ECO:0007669"/>
    <property type="project" value="UniProtKB-KW"/>
</dbReference>